<dbReference type="EMBL" id="CAJVPS010017694">
    <property type="protein sequence ID" value="CAG8694707.1"/>
    <property type="molecule type" value="Genomic_DNA"/>
</dbReference>
<dbReference type="Proteomes" id="UP000789508">
    <property type="component" value="Unassembled WGS sequence"/>
</dbReference>
<dbReference type="OrthoDB" id="2425549at2759"/>
<dbReference type="AlphaFoldDB" id="A0A9N9EXH6"/>
<accession>A0A9N9EXH6</accession>
<name>A0A9N9EXH6_9GLOM</name>
<comment type="caution">
    <text evidence="3">The sequence shown here is derived from an EMBL/GenBank/DDBJ whole genome shotgun (WGS) entry which is preliminary data.</text>
</comment>
<sequence length="167" mass="18796">MPNLENLERKPTHRSPLLTARREEILYREDIKTSFGYALAGITISLAIAEREHETPAELSAKETSSTPDPDPITKFQQRQTKTESLNHAILKPNNSETTQLITYALVATVIAALTGFYEESLKNTVETKTHEFKSLLEKNITYGQKTQQALIAIALGIFFLLLIAYF</sequence>
<reference evidence="3" key="1">
    <citation type="submission" date="2021-06" db="EMBL/GenBank/DDBJ databases">
        <authorList>
            <person name="Kallberg Y."/>
            <person name="Tangrot J."/>
            <person name="Rosling A."/>
        </authorList>
    </citation>
    <scope>NUCLEOTIDE SEQUENCE</scope>
    <source>
        <strain evidence="3">FL130A</strain>
    </source>
</reference>
<protein>
    <submittedName>
        <fullName evidence="3">4965_t:CDS:1</fullName>
    </submittedName>
</protein>
<evidence type="ECO:0000313" key="3">
    <source>
        <dbReference type="EMBL" id="CAG8694707.1"/>
    </source>
</evidence>
<evidence type="ECO:0000313" key="4">
    <source>
        <dbReference type="Proteomes" id="UP000789508"/>
    </source>
</evidence>
<gene>
    <name evidence="3" type="ORF">ALEPTO_LOCUS11336</name>
</gene>
<proteinExistence type="predicted"/>
<keyword evidence="2" id="KW-1133">Transmembrane helix</keyword>
<feature type="transmembrane region" description="Helical" evidence="2">
    <location>
        <begin position="147"/>
        <end position="166"/>
    </location>
</feature>
<evidence type="ECO:0000256" key="2">
    <source>
        <dbReference type="SAM" id="Phobius"/>
    </source>
</evidence>
<feature type="transmembrane region" description="Helical" evidence="2">
    <location>
        <begin position="101"/>
        <end position="118"/>
    </location>
</feature>
<evidence type="ECO:0000256" key="1">
    <source>
        <dbReference type="SAM" id="MobiDB-lite"/>
    </source>
</evidence>
<keyword evidence="2" id="KW-0812">Transmembrane</keyword>
<feature type="region of interest" description="Disordered" evidence="1">
    <location>
        <begin position="55"/>
        <end position="80"/>
    </location>
</feature>
<keyword evidence="4" id="KW-1185">Reference proteome</keyword>
<keyword evidence="2" id="KW-0472">Membrane</keyword>
<organism evidence="3 4">
    <name type="scientific">Ambispora leptoticha</name>
    <dbReference type="NCBI Taxonomy" id="144679"/>
    <lineage>
        <taxon>Eukaryota</taxon>
        <taxon>Fungi</taxon>
        <taxon>Fungi incertae sedis</taxon>
        <taxon>Mucoromycota</taxon>
        <taxon>Glomeromycotina</taxon>
        <taxon>Glomeromycetes</taxon>
        <taxon>Archaeosporales</taxon>
        <taxon>Ambisporaceae</taxon>
        <taxon>Ambispora</taxon>
    </lineage>
</organism>